<comment type="similarity">
    <text evidence="4">Belongs to the RNase H family.</text>
</comment>
<keyword evidence="14" id="KW-1185">Reference proteome</keyword>
<evidence type="ECO:0000256" key="10">
    <source>
        <dbReference type="ARBA" id="ARBA00022801"/>
    </source>
</evidence>
<keyword evidence="10 13" id="KW-0378">Hydrolase</keyword>
<organism evidence="13 14">
    <name type="scientific">Eremococcus coleocola ACS-139-V-Col8</name>
    <dbReference type="NCBI Taxonomy" id="908337"/>
    <lineage>
        <taxon>Bacteria</taxon>
        <taxon>Bacillati</taxon>
        <taxon>Bacillota</taxon>
        <taxon>Bacilli</taxon>
        <taxon>Lactobacillales</taxon>
        <taxon>Aerococcaceae</taxon>
        <taxon>Eremococcus</taxon>
    </lineage>
</organism>
<evidence type="ECO:0000256" key="5">
    <source>
        <dbReference type="ARBA" id="ARBA00012180"/>
    </source>
</evidence>
<gene>
    <name evidence="13" type="primary">rnhA</name>
    <name evidence="13" type="ORF">HMPREF9257_1595</name>
</gene>
<dbReference type="Proteomes" id="UP000005990">
    <property type="component" value="Unassembled WGS sequence"/>
</dbReference>
<comment type="caution">
    <text evidence="13">The sequence shown here is derived from an EMBL/GenBank/DDBJ whole genome shotgun (WGS) entry which is preliminary data.</text>
</comment>
<evidence type="ECO:0000256" key="11">
    <source>
        <dbReference type="ARBA" id="ARBA00022842"/>
    </source>
</evidence>
<evidence type="ECO:0000313" key="13">
    <source>
        <dbReference type="EMBL" id="EFR30962.1"/>
    </source>
</evidence>
<dbReference type="GO" id="GO:0003676">
    <property type="term" value="F:nucleic acid binding"/>
    <property type="evidence" value="ECO:0007669"/>
    <property type="project" value="InterPro"/>
</dbReference>
<comment type="cofactor">
    <cofactor evidence="2">
        <name>Mg(2+)</name>
        <dbReference type="ChEBI" id="CHEBI:18420"/>
    </cofactor>
</comment>
<protein>
    <recommendedName>
        <fullName evidence="6">Ribonuclease H</fullName>
        <ecNumber evidence="5">3.1.26.4</ecNumber>
    </recommendedName>
</protein>
<dbReference type="SUPFAM" id="SSF53098">
    <property type="entry name" value="Ribonuclease H-like"/>
    <property type="match status" value="1"/>
</dbReference>
<dbReference type="FunFam" id="3.40.970.10:FF:000002">
    <property type="entry name" value="Ribonuclease H"/>
    <property type="match status" value="1"/>
</dbReference>
<evidence type="ECO:0000259" key="12">
    <source>
        <dbReference type="PROSITE" id="PS50879"/>
    </source>
</evidence>
<sequence length="224" mass="25004">MAKQKYYAVRKGRQPGIYRTWADCQKQTSGFPGAVFKSFPSQAEAEAFLQGGISSVAPQPHSAARKNKNKLNQSIQNQIDQLRPGQAVVFVDGSFTNHDGRPRYGYGGLIFLPQQAPHQLCQGFSPDQYIDARNVAGEIRGIMAAIDYLLDQAVTTAFIYYDYQGIEAWATGAWSAKKPISQLYVNFLQERQGRINLHFCHVDSHTGVEYNEVVDRLAKKSLGL</sequence>
<dbReference type="GO" id="GO:0046872">
    <property type="term" value="F:metal ion binding"/>
    <property type="evidence" value="ECO:0007669"/>
    <property type="project" value="UniProtKB-KW"/>
</dbReference>
<evidence type="ECO:0000256" key="9">
    <source>
        <dbReference type="ARBA" id="ARBA00022759"/>
    </source>
</evidence>
<evidence type="ECO:0000256" key="7">
    <source>
        <dbReference type="ARBA" id="ARBA00022722"/>
    </source>
</evidence>
<dbReference type="InterPro" id="IPR037056">
    <property type="entry name" value="RNase_H1_N_sf"/>
</dbReference>
<dbReference type="EMBL" id="AENN01000015">
    <property type="protein sequence ID" value="EFR30962.1"/>
    <property type="molecule type" value="Genomic_DNA"/>
</dbReference>
<dbReference type="InterPro" id="IPR012337">
    <property type="entry name" value="RNaseH-like_sf"/>
</dbReference>
<dbReference type="Gene3D" id="3.40.970.10">
    <property type="entry name" value="Ribonuclease H1, N-terminal domain"/>
    <property type="match status" value="1"/>
</dbReference>
<dbReference type="Pfam" id="PF00075">
    <property type="entry name" value="RNase_H"/>
    <property type="match status" value="1"/>
</dbReference>
<evidence type="ECO:0000256" key="4">
    <source>
        <dbReference type="ARBA" id="ARBA00005300"/>
    </source>
</evidence>
<feature type="domain" description="RNase H type-1" evidence="12">
    <location>
        <begin position="83"/>
        <end position="223"/>
    </location>
</feature>
<proteinExistence type="inferred from homology"/>
<comment type="catalytic activity">
    <reaction evidence="1">
        <text>Endonucleolytic cleavage to 5'-phosphomonoester.</text>
        <dbReference type="EC" id="3.1.26.4"/>
    </reaction>
</comment>
<dbReference type="InterPro" id="IPR009027">
    <property type="entry name" value="Ribosomal_bL9/RNase_H1_N"/>
</dbReference>
<evidence type="ECO:0000256" key="6">
    <source>
        <dbReference type="ARBA" id="ARBA00017721"/>
    </source>
</evidence>
<keyword evidence="8" id="KW-0479">Metal-binding</keyword>
<dbReference type="GO" id="GO:0004523">
    <property type="term" value="F:RNA-DNA hybrid ribonuclease activity"/>
    <property type="evidence" value="ECO:0007669"/>
    <property type="project" value="UniProtKB-EC"/>
</dbReference>
<dbReference type="InterPro" id="IPR036397">
    <property type="entry name" value="RNaseH_sf"/>
</dbReference>
<dbReference type="Gene3D" id="3.30.420.10">
    <property type="entry name" value="Ribonuclease H-like superfamily/Ribonuclease H"/>
    <property type="match status" value="1"/>
</dbReference>
<dbReference type="PROSITE" id="PS50879">
    <property type="entry name" value="RNASE_H_1"/>
    <property type="match status" value="1"/>
</dbReference>
<dbReference type="OrthoDB" id="9811552at2"/>
<reference evidence="13 14" key="1">
    <citation type="submission" date="2010-10" db="EMBL/GenBank/DDBJ databases">
        <authorList>
            <person name="Durkin A.S."/>
            <person name="Madupu R."/>
            <person name="Torralba M."/>
            <person name="Gillis M."/>
            <person name="Methe B."/>
            <person name="Sutton G."/>
            <person name="Nelson K.E."/>
        </authorList>
    </citation>
    <scope>NUCLEOTIDE SEQUENCE [LARGE SCALE GENOMIC DNA]</scope>
    <source>
        <strain evidence="13 14">ACS-139-V-Col8</strain>
    </source>
</reference>
<dbReference type="Pfam" id="PF01693">
    <property type="entry name" value="Cauli_VI"/>
    <property type="match status" value="1"/>
</dbReference>
<keyword evidence="11" id="KW-0460">Magnesium</keyword>
<dbReference type="eggNOG" id="COG3341">
    <property type="taxonomic scope" value="Bacteria"/>
</dbReference>
<dbReference type="AlphaFoldDB" id="E4KPV6"/>
<keyword evidence="9" id="KW-0255">Endonuclease</keyword>
<dbReference type="InterPro" id="IPR002156">
    <property type="entry name" value="RNaseH_domain"/>
</dbReference>
<dbReference type="InterPro" id="IPR011320">
    <property type="entry name" value="RNase_H1_N"/>
</dbReference>
<dbReference type="RefSeq" id="WP_006418165.1">
    <property type="nucleotide sequence ID" value="NZ_AENN01000015.1"/>
</dbReference>
<name>E4KPV6_9LACT</name>
<evidence type="ECO:0000256" key="1">
    <source>
        <dbReference type="ARBA" id="ARBA00000077"/>
    </source>
</evidence>
<keyword evidence="7" id="KW-0540">Nuclease</keyword>
<evidence type="ECO:0000256" key="2">
    <source>
        <dbReference type="ARBA" id="ARBA00001946"/>
    </source>
</evidence>
<dbReference type="STRING" id="908337.HMPREF9257_1595"/>
<dbReference type="SUPFAM" id="SSF55658">
    <property type="entry name" value="L9 N-domain-like"/>
    <property type="match status" value="1"/>
</dbReference>
<evidence type="ECO:0000256" key="8">
    <source>
        <dbReference type="ARBA" id="ARBA00022723"/>
    </source>
</evidence>
<dbReference type="PANTHER" id="PTHR10642">
    <property type="entry name" value="RIBONUCLEASE H1"/>
    <property type="match status" value="1"/>
</dbReference>
<dbReference type="EC" id="3.1.26.4" evidence="5"/>
<comment type="function">
    <text evidence="3">Endonuclease that specifically degrades the RNA of RNA-DNA hybrids.</text>
</comment>
<evidence type="ECO:0000313" key="14">
    <source>
        <dbReference type="Proteomes" id="UP000005990"/>
    </source>
</evidence>
<dbReference type="eggNOG" id="COG0328">
    <property type="taxonomic scope" value="Bacteria"/>
</dbReference>
<evidence type="ECO:0000256" key="3">
    <source>
        <dbReference type="ARBA" id="ARBA00004065"/>
    </source>
</evidence>
<accession>E4KPV6</accession>
<dbReference type="CDD" id="cd09277">
    <property type="entry name" value="RNase_HI_bacteria_like"/>
    <property type="match status" value="1"/>
</dbReference>
<dbReference type="InterPro" id="IPR050092">
    <property type="entry name" value="RNase_H"/>
</dbReference>
<dbReference type="PANTHER" id="PTHR10642:SF26">
    <property type="entry name" value="RIBONUCLEASE H1"/>
    <property type="match status" value="1"/>
</dbReference>
<dbReference type="GO" id="GO:0043137">
    <property type="term" value="P:DNA replication, removal of RNA primer"/>
    <property type="evidence" value="ECO:0007669"/>
    <property type="project" value="TreeGrafter"/>
</dbReference>